<dbReference type="InterPro" id="IPR013083">
    <property type="entry name" value="Znf_RING/FYVE/PHD"/>
</dbReference>
<evidence type="ECO:0000313" key="5">
    <source>
        <dbReference type="EMBL" id="CAE0556131.1"/>
    </source>
</evidence>
<evidence type="ECO:0000256" key="2">
    <source>
        <dbReference type="SAM" id="MobiDB-lite"/>
    </source>
</evidence>
<proteinExistence type="predicted"/>
<name>A0A7S3WH01_EMIHU</name>
<evidence type="ECO:0000256" key="1">
    <source>
        <dbReference type="SAM" id="Coils"/>
    </source>
</evidence>
<feature type="compositionally biased region" description="Low complexity" evidence="2">
    <location>
        <begin position="114"/>
        <end position="123"/>
    </location>
</feature>
<sequence length="816" mass="90645">MADPVVAADGHVYERENIERHFEAERERLAAPQTSECDAARDDACCGAPRERRQHYNSPMGGPLHHTQLLPVRAIVSLIEGAIDLQRVDAAEARDWRERREAAIAVTRQREAMEGPAAAAGNGEEPRGPHGIKRGWMMLQMPGGFVREPGIWRYFVLSADKLAIYDAAAETPFPLTAYSTACIQHSQLSLRTPDARRDKELVLGAPAGAAPPYLEEWCDAISSVIAALSTSPPYEPSAGDVRIIASSQPNPSPVTGLAVAMCAEAALLPKGSVGRCMVRSCSRAIVPTEGQPRHHASHQCGRCGRVVCLRCGDYEAFSFEEVVIDEAWRVEFTRPETFRLCVECFEDAVGRIEARPQVEEDGPLRSALADKLDAYEAEEQRDRCGEVEAEEEARFQQEESVAAQAHEREMVALSERIRRAEAAAAEAAATGGTLTGDYDTDSLHQRVAALQERRSTLLTGGDEDEEQQERRVLELSGLEAQLEDAQLRLVVAASQQQQRVFPPTPSPSPSSRHVPTSEANVEEAEEGLLPRGWGQRHDPSSGRSYFYKLSTLESTWERPTDPCDDTAVLPSAEQQQQQRVFPPAVQRVSLPPDRGFSIGRFIRSLFGDKESGESSSAVSNHGELPLGIAFPTERGRAREARVLNHVELCRAEARSRLEAQRTAADDARESRAEARRMEAAQAEGQAEEAARRATERRQERERMVREAAAAQECEQERLRREAERLEVERRERIRQAAAQAEASTVESLRRNEGQGNTYGHNEGRMCRRCRCGPVYNRACNDMHSHNDGGRNACPHCGWFSRDWTDWLEWDGVYGPH</sequence>
<dbReference type="SUPFAM" id="SSF51045">
    <property type="entry name" value="WW domain"/>
    <property type="match status" value="1"/>
</dbReference>
<dbReference type="SMART" id="SM00456">
    <property type="entry name" value="WW"/>
    <property type="match status" value="1"/>
</dbReference>
<keyword evidence="1" id="KW-0175">Coiled coil</keyword>
<evidence type="ECO:0000259" key="3">
    <source>
        <dbReference type="PROSITE" id="PS50020"/>
    </source>
</evidence>
<feature type="domain" description="WW" evidence="3">
    <location>
        <begin position="527"/>
        <end position="561"/>
    </location>
</feature>
<reference evidence="5" key="1">
    <citation type="submission" date="2021-01" db="EMBL/GenBank/DDBJ databases">
        <authorList>
            <person name="Corre E."/>
            <person name="Pelletier E."/>
            <person name="Niang G."/>
            <person name="Scheremetjew M."/>
            <person name="Finn R."/>
            <person name="Kale V."/>
            <person name="Holt S."/>
            <person name="Cochrane G."/>
            <person name="Meng A."/>
            <person name="Brown T."/>
            <person name="Cohen L."/>
        </authorList>
    </citation>
    <scope>NUCLEOTIDE SEQUENCE</scope>
    <source>
        <strain evidence="5">379</strain>
    </source>
</reference>
<feature type="region of interest" description="Disordered" evidence="2">
    <location>
        <begin position="496"/>
        <end position="540"/>
    </location>
</feature>
<dbReference type="PROSITE" id="PS50020">
    <property type="entry name" value="WW_DOMAIN_2"/>
    <property type="match status" value="1"/>
</dbReference>
<evidence type="ECO:0000259" key="4">
    <source>
        <dbReference type="PROSITE" id="PS51698"/>
    </source>
</evidence>
<dbReference type="GO" id="GO:0016567">
    <property type="term" value="P:protein ubiquitination"/>
    <property type="evidence" value="ECO:0007669"/>
    <property type="project" value="InterPro"/>
</dbReference>
<feature type="region of interest" description="Disordered" evidence="2">
    <location>
        <begin position="658"/>
        <end position="697"/>
    </location>
</feature>
<evidence type="ECO:0008006" key="6">
    <source>
        <dbReference type="Google" id="ProtNLM"/>
    </source>
</evidence>
<dbReference type="EMBL" id="HBIR01028011">
    <property type="protein sequence ID" value="CAE0556131.1"/>
    <property type="molecule type" value="Transcribed_RNA"/>
</dbReference>
<dbReference type="PROSITE" id="PS01159">
    <property type="entry name" value="WW_DOMAIN_1"/>
    <property type="match status" value="1"/>
</dbReference>
<feature type="compositionally biased region" description="Basic and acidic residues" evidence="2">
    <location>
        <begin position="658"/>
        <end position="678"/>
    </location>
</feature>
<dbReference type="InterPro" id="IPR003613">
    <property type="entry name" value="Ubox_domain"/>
</dbReference>
<dbReference type="AlphaFoldDB" id="A0A7S3WH01"/>
<feature type="compositionally biased region" description="Basic and acidic residues" evidence="2">
    <location>
        <begin position="688"/>
        <end position="697"/>
    </location>
</feature>
<feature type="domain" description="U-box" evidence="4">
    <location>
        <begin position="1"/>
        <end position="89"/>
    </location>
</feature>
<protein>
    <recommendedName>
        <fullName evidence="6">WW domain-containing protein</fullName>
    </recommendedName>
</protein>
<feature type="coiled-coil region" evidence="1">
    <location>
        <begin position="403"/>
        <end position="430"/>
    </location>
</feature>
<dbReference type="Gene3D" id="3.30.40.10">
    <property type="entry name" value="Zinc/RING finger domain, C3HC4 (zinc finger)"/>
    <property type="match status" value="1"/>
</dbReference>
<dbReference type="Pfam" id="PF00397">
    <property type="entry name" value="WW"/>
    <property type="match status" value="1"/>
</dbReference>
<dbReference type="InterPro" id="IPR036020">
    <property type="entry name" value="WW_dom_sf"/>
</dbReference>
<dbReference type="Gene3D" id="2.20.70.10">
    <property type="match status" value="1"/>
</dbReference>
<dbReference type="GO" id="GO:0004842">
    <property type="term" value="F:ubiquitin-protein transferase activity"/>
    <property type="evidence" value="ECO:0007669"/>
    <property type="project" value="InterPro"/>
</dbReference>
<gene>
    <name evidence="5" type="ORF">EHUX00137_LOCUS21639</name>
</gene>
<feature type="region of interest" description="Disordered" evidence="2">
    <location>
        <begin position="107"/>
        <end position="128"/>
    </location>
</feature>
<dbReference type="PROSITE" id="PS51698">
    <property type="entry name" value="U_BOX"/>
    <property type="match status" value="1"/>
</dbReference>
<organism evidence="5">
    <name type="scientific">Emiliania huxleyi</name>
    <name type="common">Coccolithophore</name>
    <name type="synonym">Pontosphaera huxleyi</name>
    <dbReference type="NCBI Taxonomy" id="2903"/>
    <lineage>
        <taxon>Eukaryota</taxon>
        <taxon>Haptista</taxon>
        <taxon>Haptophyta</taxon>
        <taxon>Prymnesiophyceae</taxon>
        <taxon>Isochrysidales</taxon>
        <taxon>Noelaerhabdaceae</taxon>
        <taxon>Emiliania</taxon>
    </lineage>
</organism>
<dbReference type="CDD" id="cd00201">
    <property type="entry name" value="WW"/>
    <property type="match status" value="1"/>
</dbReference>
<dbReference type="InterPro" id="IPR001202">
    <property type="entry name" value="WW_dom"/>
</dbReference>
<accession>A0A7S3WH01</accession>